<gene>
    <name evidence="2" type="ORF">A4H96_11090</name>
</gene>
<keyword evidence="1" id="KW-0472">Membrane</keyword>
<reference evidence="2 3" key="1">
    <citation type="submission" date="2016-04" db="EMBL/GenBank/DDBJ databases">
        <title>Acidithiobacillus ferrooxidans genome sequencing and assembly.</title>
        <authorList>
            <person name="Zhou Z."/>
        </authorList>
    </citation>
    <scope>NUCLEOTIDE SEQUENCE [LARGE SCALE GENOMIC DNA]</scope>
    <source>
        <strain evidence="2 3">BY0502</strain>
    </source>
</reference>
<name>A0A179BCR9_ACIFR</name>
<feature type="transmembrane region" description="Helical" evidence="1">
    <location>
        <begin position="15"/>
        <end position="34"/>
    </location>
</feature>
<dbReference type="AlphaFoldDB" id="A0A179BCR9"/>
<dbReference type="EMBL" id="LVXZ01000148">
    <property type="protein sequence ID" value="OAP88941.1"/>
    <property type="molecule type" value="Genomic_DNA"/>
</dbReference>
<protein>
    <submittedName>
        <fullName evidence="2">Uncharacterized protein</fullName>
    </submittedName>
</protein>
<sequence length="230" mass="25886">MVTESTSAAYDIGRIASYCVVFILTIFPAIYKLMQFFASGNFYRIKISKSDTNLNIIEKLIESDTKNSAKIITQESKDICSTIVEESVFHIQTGCKVEKINFSIYRAVVGCTGLKYLACFATKVYRPGKKLGDSCRTVRNVFCVFTVLSILALFSLSVILGVLISKLSSPAVPALDVKLSIEFCLIIFMIIAFFWLYFVSFNRLVNSFTLLKFIRKNNALKQFLEDGTNQ</sequence>
<evidence type="ECO:0000256" key="1">
    <source>
        <dbReference type="SAM" id="Phobius"/>
    </source>
</evidence>
<keyword evidence="1" id="KW-0812">Transmembrane</keyword>
<evidence type="ECO:0000313" key="3">
    <source>
        <dbReference type="Proteomes" id="UP000078302"/>
    </source>
</evidence>
<keyword evidence="3" id="KW-1185">Reference proteome</keyword>
<feature type="transmembrane region" description="Helical" evidence="1">
    <location>
        <begin position="141"/>
        <end position="165"/>
    </location>
</feature>
<dbReference type="Proteomes" id="UP000078302">
    <property type="component" value="Unassembled WGS sequence"/>
</dbReference>
<accession>A0A179BCR9</accession>
<organism evidence="2 3">
    <name type="scientific">Acidithiobacillus ferrooxidans</name>
    <name type="common">Thiobacillus ferrooxidans</name>
    <dbReference type="NCBI Taxonomy" id="920"/>
    <lineage>
        <taxon>Bacteria</taxon>
        <taxon>Pseudomonadati</taxon>
        <taxon>Pseudomonadota</taxon>
        <taxon>Acidithiobacillia</taxon>
        <taxon>Acidithiobacillales</taxon>
        <taxon>Acidithiobacillaceae</taxon>
        <taxon>Acidithiobacillus</taxon>
    </lineage>
</organism>
<feature type="transmembrane region" description="Helical" evidence="1">
    <location>
        <begin position="185"/>
        <end position="205"/>
    </location>
</feature>
<dbReference type="RefSeq" id="WP_064219656.1">
    <property type="nucleotide sequence ID" value="NZ_LVXZ01000148.1"/>
</dbReference>
<keyword evidence="1" id="KW-1133">Transmembrane helix</keyword>
<proteinExistence type="predicted"/>
<evidence type="ECO:0000313" key="2">
    <source>
        <dbReference type="EMBL" id="OAP88941.1"/>
    </source>
</evidence>
<comment type="caution">
    <text evidence="2">The sequence shown here is derived from an EMBL/GenBank/DDBJ whole genome shotgun (WGS) entry which is preliminary data.</text>
</comment>